<dbReference type="InterPro" id="IPR042095">
    <property type="entry name" value="SUMF_sf"/>
</dbReference>
<dbReference type="PANTHER" id="PTHR23150:SF19">
    <property type="entry name" value="FORMYLGLYCINE-GENERATING ENZYME"/>
    <property type="match status" value="1"/>
</dbReference>
<evidence type="ECO:0000313" key="3">
    <source>
        <dbReference type="EMBL" id="PZX64649.1"/>
    </source>
</evidence>
<dbReference type="Proteomes" id="UP000249720">
    <property type="component" value="Unassembled WGS sequence"/>
</dbReference>
<keyword evidence="3" id="KW-0449">Lipoprotein</keyword>
<dbReference type="InterPro" id="IPR005532">
    <property type="entry name" value="SUMF_dom"/>
</dbReference>
<name>A0A2W7SC71_9BACT</name>
<proteinExistence type="predicted"/>
<dbReference type="GO" id="GO:0120147">
    <property type="term" value="F:formylglycine-generating oxidase activity"/>
    <property type="evidence" value="ECO:0007669"/>
    <property type="project" value="TreeGrafter"/>
</dbReference>
<reference evidence="3 4" key="1">
    <citation type="submission" date="2018-06" db="EMBL/GenBank/DDBJ databases">
        <title>Genomic Encyclopedia of Archaeal and Bacterial Type Strains, Phase II (KMG-II): from individual species to whole genera.</title>
        <authorList>
            <person name="Goeker M."/>
        </authorList>
    </citation>
    <scope>NUCLEOTIDE SEQUENCE [LARGE SCALE GENOMIC DNA]</scope>
    <source>
        <strain evidence="3 4">DSM 23241</strain>
    </source>
</reference>
<feature type="chain" id="PRO_5015895004" evidence="1">
    <location>
        <begin position="23"/>
        <end position="521"/>
    </location>
</feature>
<accession>A0A2W7SC71</accession>
<dbReference type="Pfam" id="PF03781">
    <property type="entry name" value="FGE-sulfatase"/>
    <property type="match status" value="1"/>
</dbReference>
<dbReference type="PANTHER" id="PTHR23150">
    <property type="entry name" value="SULFATASE MODIFYING FACTOR 1, 2"/>
    <property type="match status" value="1"/>
</dbReference>
<keyword evidence="4" id="KW-1185">Reference proteome</keyword>
<feature type="signal peptide" evidence="1">
    <location>
        <begin position="1"/>
        <end position="22"/>
    </location>
</feature>
<dbReference type="AlphaFoldDB" id="A0A2W7SC71"/>
<dbReference type="InterPro" id="IPR051043">
    <property type="entry name" value="Sulfatase_Mod_Factor_Kinase"/>
</dbReference>
<protein>
    <submittedName>
        <fullName evidence="3">Gliding motility-associated lipoprotein GldJ/gliding motility-associated lipoprotein GldJ,TIGR03530</fullName>
    </submittedName>
</protein>
<gene>
    <name evidence="3" type="ORF">LX80_00847</name>
</gene>
<sequence>MQLLTTARNCVLLLSLIGAATSCNVFKKKPEKSSVTGWNYNDKTQGNFYVAKPKDINTAPGLVFVQGGTFTMGATQEDVMGDWNNIPRRVTVNSFFIDKTEIANVHYREYLYWVENVFSDTTAYPEVIEAAKPDTLVWRSELAYNEPYVEYYFRHPAYNYYPVVGVNWKQANDFCVWRTDRVNELELIKKGYINKNNIKTEMNGGGQENFNTKAYLMGEYQVQPGKLATSKSNPLKDAQGRPRTTVKFDDGILYGDYRLPTEAEWEYAAYGYIAENPQVKRGKKSRGEENIANKQIYAWKNAGFDNLRSTKAGAYQGAFLANFKRGAGDNMGVAGGLNDNAAIPAEVTSFAPNGFGIYNMSGNVSEWVADVYRPLTSLDEDDFNPFRGNVFKKVDMSRGTGNLRDSLGRIIMVPESDSALRERRNYQRAYAKNYLDGDSLSGVSYGYGITTLISDKSRVVKGGSWNDRPYWLSPGTRRFLEEDQSSSTIGFRCAMTHYGAAEGTSRKAQTGNFFPARRAKR</sequence>
<dbReference type="OrthoDB" id="9768004at2"/>
<dbReference type="SUPFAM" id="SSF56436">
    <property type="entry name" value="C-type lectin-like"/>
    <property type="match status" value="1"/>
</dbReference>
<evidence type="ECO:0000259" key="2">
    <source>
        <dbReference type="Pfam" id="PF03781"/>
    </source>
</evidence>
<feature type="domain" description="Sulfatase-modifying factor enzyme-like" evidence="2">
    <location>
        <begin position="59"/>
        <end position="378"/>
    </location>
</feature>
<comment type="caution">
    <text evidence="3">The sequence shown here is derived from an EMBL/GenBank/DDBJ whole genome shotgun (WGS) entry which is preliminary data.</text>
</comment>
<evidence type="ECO:0000313" key="4">
    <source>
        <dbReference type="Proteomes" id="UP000249720"/>
    </source>
</evidence>
<keyword evidence="1" id="KW-0732">Signal</keyword>
<dbReference type="RefSeq" id="WP_111293804.1">
    <property type="nucleotide sequence ID" value="NZ_QKZV01000002.1"/>
</dbReference>
<evidence type="ECO:0000256" key="1">
    <source>
        <dbReference type="SAM" id="SignalP"/>
    </source>
</evidence>
<dbReference type="EMBL" id="QKZV01000002">
    <property type="protein sequence ID" value="PZX64649.1"/>
    <property type="molecule type" value="Genomic_DNA"/>
</dbReference>
<dbReference type="InterPro" id="IPR016187">
    <property type="entry name" value="CTDL_fold"/>
</dbReference>
<dbReference type="Gene3D" id="3.90.1580.10">
    <property type="entry name" value="paralog of FGE (formylglycine-generating enzyme)"/>
    <property type="match status" value="1"/>
</dbReference>
<organism evidence="3 4">
    <name type="scientific">Hydrotalea sandarakina</name>
    <dbReference type="NCBI Taxonomy" id="1004304"/>
    <lineage>
        <taxon>Bacteria</taxon>
        <taxon>Pseudomonadati</taxon>
        <taxon>Bacteroidota</taxon>
        <taxon>Chitinophagia</taxon>
        <taxon>Chitinophagales</taxon>
        <taxon>Chitinophagaceae</taxon>
        <taxon>Hydrotalea</taxon>
    </lineage>
</organism>